<feature type="transmembrane region" description="Helical" evidence="1">
    <location>
        <begin position="48"/>
        <end position="70"/>
    </location>
</feature>
<name>A0A347UJM9_9RHOB</name>
<sequence length="100" mass="11465">MPDSIPEDDKTPDLQTEIAELKQELHRLNNHRFVRIHNSAWRLVQFQFIRGLAFGLGSVIGATFLVYLLVYSLSNIDFIPIVGEWAKEIADMIRQNGTPQ</sequence>
<dbReference type="OrthoDB" id="7859841at2"/>
<protein>
    <submittedName>
        <fullName evidence="2">Uncharacterized protein</fullName>
    </submittedName>
</protein>
<proteinExistence type="predicted"/>
<gene>
    <name evidence="2" type="ORF">BAR1_14630</name>
</gene>
<dbReference type="AlphaFoldDB" id="A0A347UJM9"/>
<dbReference type="Proteomes" id="UP000261704">
    <property type="component" value="Chromosome"/>
</dbReference>
<reference evidence="2 3" key="1">
    <citation type="submission" date="2018-09" db="EMBL/GenBank/DDBJ databases">
        <title>Profundibacter amoris BAR1 gen. nov., sp. nov., a new member of the Roseobacter clade isolated at Lokis Castle Vent Field on the Arctic Mid-Oceanic Ridge.</title>
        <authorList>
            <person name="Le Moine Bauer S."/>
            <person name="Sjoeberg A.G."/>
            <person name="L'Haridon S."/>
            <person name="Stokke R."/>
            <person name="Roalkvam I."/>
            <person name="Steen I.H."/>
            <person name="Dahle H."/>
        </authorList>
    </citation>
    <scope>NUCLEOTIDE SEQUENCE [LARGE SCALE GENOMIC DNA]</scope>
    <source>
        <strain evidence="2 3">BAR1</strain>
    </source>
</reference>
<evidence type="ECO:0000313" key="2">
    <source>
        <dbReference type="EMBL" id="AXX99057.1"/>
    </source>
</evidence>
<evidence type="ECO:0000313" key="3">
    <source>
        <dbReference type="Proteomes" id="UP000261704"/>
    </source>
</evidence>
<evidence type="ECO:0000256" key="1">
    <source>
        <dbReference type="SAM" id="Phobius"/>
    </source>
</evidence>
<dbReference type="KEGG" id="pamo:BAR1_14630"/>
<accession>A0A347UJM9</accession>
<dbReference type="RefSeq" id="WP_118943710.1">
    <property type="nucleotide sequence ID" value="NZ_CP032125.1"/>
</dbReference>
<organism evidence="2 3">
    <name type="scientific">Profundibacter amoris</name>
    <dbReference type="NCBI Taxonomy" id="2171755"/>
    <lineage>
        <taxon>Bacteria</taxon>
        <taxon>Pseudomonadati</taxon>
        <taxon>Pseudomonadota</taxon>
        <taxon>Alphaproteobacteria</taxon>
        <taxon>Rhodobacterales</taxon>
        <taxon>Paracoccaceae</taxon>
        <taxon>Profundibacter</taxon>
    </lineage>
</organism>
<keyword evidence="1" id="KW-0812">Transmembrane</keyword>
<dbReference type="InterPro" id="IPR043723">
    <property type="entry name" value="DUF5665"/>
</dbReference>
<keyword evidence="1" id="KW-0472">Membrane</keyword>
<dbReference type="EMBL" id="CP032125">
    <property type="protein sequence ID" value="AXX99057.1"/>
    <property type="molecule type" value="Genomic_DNA"/>
</dbReference>
<keyword evidence="3" id="KW-1185">Reference proteome</keyword>
<keyword evidence="1" id="KW-1133">Transmembrane helix</keyword>
<dbReference type="Pfam" id="PF18910">
    <property type="entry name" value="DUF5665"/>
    <property type="match status" value="1"/>
</dbReference>